<protein>
    <recommendedName>
        <fullName evidence="4">PepSY domain-containing protein</fullName>
    </recommendedName>
</protein>
<evidence type="ECO:0000313" key="2">
    <source>
        <dbReference type="EMBL" id="MCU6794837.1"/>
    </source>
</evidence>
<proteinExistence type="predicted"/>
<dbReference type="RefSeq" id="WP_262685907.1">
    <property type="nucleotide sequence ID" value="NZ_JAOQIO010000084.1"/>
</dbReference>
<gene>
    <name evidence="2" type="ORF">OB236_22245</name>
</gene>
<dbReference type="Proteomes" id="UP001652445">
    <property type="component" value="Unassembled WGS sequence"/>
</dbReference>
<accession>A0ABT2UJL7</accession>
<feature type="chain" id="PRO_5045681512" description="PepSY domain-containing protein" evidence="1">
    <location>
        <begin position="27"/>
        <end position="310"/>
    </location>
</feature>
<keyword evidence="3" id="KW-1185">Reference proteome</keyword>
<sequence length="310" mass="34572">MDKAKLWVISLLLWTSLSLPSSLSSAALPLAAQTVPVPAAMQTPPDSNSIVQAPSFMEAVQQWMKQLSAEPGYSAWKQATWSGYSLGPGTHGWIVLIQSDGRDAGYMVIHAADPANPNKYQLTEYGSGGKPLFSLQTLYRSLVQLELIHSSYTVQPWYVNPLYALWIVESGGTYYYLDAITGESLPIDQIDLLQKNTDPANTADTSLLSEHTIKQRQAIPSFDPYEKLPWIQVVSASFTSFTELQGELQQQRRLTYTTELYQTKIRMVAAVIGFHQWSNDEAFLLLEQDGHRAIPYSFLSQSGNLFRSSP</sequence>
<keyword evidence="1" id="KW-0732">Signal</keyword>
<reference evidence="2 3" key="1">
    <citation type="submission" date="2022-09" db="EMBL/GenBank/DDBJ databases">
        <authorList>
            <person name="Han X.L."/>
            <person name="Wang Q."/>
            <person name="Lu T."/>
        </authorList>
    </citation>
    <scope>NUCLEOTIDE SEQUENCE [LARGE SCALE GENOMIC DNA]</scope>
    <source>
        <strain evidence="2 3">WQ 127069</strain>
    </source>
</reference>
<evidence type="ECO:0008006" key="4">
    <source>
        <dbReference type="Google" id="ProtNLM"/>
    </source>
</evidence>
<feature type="signal peptide" evidence="1">
    <location>
        <begin position="1"/>
        <end position="26"/>
    </location>
</feature>
<organism evidence="2 3">
    <name type="scientific">Paenibacillus baimaensis</name>
    <dbReference type="NCBI Taxonomy" id="2982185"/>
    <lineage>
        <taxon>Bacteria</taxon>
        <taxon>Bacillati</taxon>
        <taxon>Bacillota</taxon>
        <taxon>Bacilli</taxon>
        <taxon>Bacillales</taxon>
        <taxon>Paenibacillaceae</taxon>
        <taxon>Paenibacillus</taxon>
    </lineage>
</organism>
<name>A0ABT2UJL7_9BACL</name>
<dbReference type="EMBL" id="JAOQIO010000084">
    <property type="protein sequence ID" value="MCU6794837.1"/>
    <property type="molecule type" value="Genomic_DNA"/>
</dbReference>
<evidence type="ECO:0000256" key="1">
    <source>
        <dbReference type="SAM" id="SignalP"/>
    </source>
</evidence>
<evidence type="ECO:0000313" key="3">
    <source>
        <dbReference type="Proteomes" id="UP001652445"/>
    </source>
</evidence>
<comment type="caution">
    <text evidence="2">The sequence shown here is derived from an EMBL/GenBank/DDBJ whole genome shotgun (WGS) entry which is preliminary data.</text>
</comment>